<accession>A0A562SF75</accession>
<evidence type="ECO:0008006" key="4">
    <source>
        <dbReference type="Google" id="ProtNLM"/>
    </source>
</evidence>
<gene>
    <name evidence="2" type="ORF">IQ13_3828</name>
</gene>
<evidence type="ECO:0000313" key="2">
    <source>
        <dbReference type="EMBL" id="TWI79424.1"/>
    </source>
</evidence>
<evidence type="ECO:0000313" key="3">
    <source>
        <dbReference type="Proteomes" id="UP000316167"/>
    </source>
</evidence>
<dbReference type="EMBL" id="VLLE01000006">
    <property type="protein sequence ID" value="TWI79424.1"/>
    <property type="molecule type" value="Genomic_DNA"/>
</dbReference>
<keyword evidence="3" id="KW-1185">Reference proteome</keyword>
<feature type="signal peptide" evidence="1">
    <location>
        <begin position="1"/>
        <end position="23"/>
    </location>
</feature>
<reference evidence="2 3" key="1">
    <citation type="journal article" date="2015" name="Stand. Genomic Sci.">
        <title>Genomic Encyclopedia of Bacterial and Archaeal Type Strains, Phase III: the genomes of soil and plant-associated and newly described type strains.</title>
        <authorList>
            <person name="Whitman W.B."/>
            <person name="Woyke T."/>
            <person name="Klenk H.P."/>
            <person name="Zhou Y."/>
            <person name="Lilburn T.G."/>
            <person name="Beck B.J."/>
            <person name="De Vos P."/>
            <person name="Vandamme P."/>
            <person name="Eisen J.A."/>
            <person name="Garrity G."/>
            <person name="Hugenholtz P."/>
            <person name="Kyrpides N.C."/>
        </authorList>
    </citation>
    <scope>NUCLEOTIDE SEQUENCE [LARGE SCALE GENOMIC DNA]</scope>
    <source>
        <strain evidence="2 3">CGMCC 1.7271</strain>
    </source>
</reference>
<name>A0A562SF75_9BACT</name>
<organism evidence="2 3">
    <name type="scientific">Lacibacter cauensis</name>
    <dbReference type="NCBI Taxonomy" id="510947"/>
    <lineage>
        <taxon>Bacteria</taxon>
        <taxon>Pseudomonadati</taxon>
        <taxon>Bacteroidota</taxon>
        <taxon>Chitinophagia</taxon>
        <taxon>Chitinophagales</taxon>
        <taxon>Chitinophagaceae</taxon>
        <taxon>Lacibacter</taxon>
    </lineage>
</organism>
<feature type="chain" id="PRO_5022238644" description="Lipoprotein" evidence="1">
    <location>
        <begin position="24"/>
        <end position="190"/>
    </location>
</feature>
<proteinExistence type="predicted"/>
<evidence type="ECO:0000256" key="1">
    <source>
        <dbReference type="SAM" id="SignalP"/>
    </source>
</evidence>
<dbReference type="Proteomes" id="UP000316167">
    <property type="component" value="Unassembled WGS sequence"/>
</dbReference>
<sequence>METVYSCILVKMNITLKSFPLSAFLLFVLFACEQTTNNQAKTTTANTHSIDSSNYTILQFDKANTWLSKNIKPTSLTKSEIEEIEIILKQCLEKYNPDQKLRFDTISKKHPEYNLKIEYFVIDLSKYKRQYVPFINSAGQKEVWVNCFCYEFPDWRNEILEVNDGGNCFFNLTINLTTKTFSKFMVNGEA</sequence>
<comment type="caution">
    <text evidence="2">The sequence shown here is derived from an EMBL/GenBank/DDBJ whole genome shotgun (WGS) entry which is preliminary data.</text>
</comment>
<keyword evidence="1" id="KW-0732">Signal</keyword>
<protein>
    <recommendedName>
        <fullName evidence="4">Lipoprotein</fullName>
    </recommendedName>
</protein>
<dbReference type="AlphaFoldDB" id="A0A562SF75"/>